<organism evidence="1 2">
    <name type="scientific">Pseudomonas hygromyciniae</name>
    <dbReference type="NCBI Taxonomy" id="2812000"/>
    <lineage>
        <taxon>Bacteria</taxon>
        <taxon>Pseudomonadati</taxon>
        <taxon>Pseudomonadota</taxon>
        <taxon>Gammaproteobacteria</taxon>
        <taxon>Pseudomonadales</taxon>
        <taxon>Pseudomonadaceae</taxon>
        <taxon>Pseudomonas</taxon>
    </lineage>
</organism>
<reference evidence="1 2" key="1">
    <citation type="submission" date="2021-02" db="EMBL/GenBank/DDBJ databases">
        <title>Genomic and phenotypic characterization of Pseudomonas hygromyciniae, a novel bacterial species discovered from a commercially purchased antibiotic vial.</title>
        <authorList>
            <person name="Turner T.L."/>
            <person name="Mitra S.D."/>
            <person name="Kochan T.J."/>
            <person name="Pincus N.B."/>
            <person name="Lebrun-Corbin M."/>
            <person name="Cheung B."/>
            <person name="Gatesy S.W."/>
            <person name="Afzal T."/>
            <person name="Ozer E.A."/>
            <person name="Hauser A.R."/>
        </authorList>
    </citation>
    <scope>NUCLEOTIDE SEQUENCE [LARGE SCALE GENOMIC DNA]</scope>
    <source>
        <strain evidence="1 2">SDM007</strain>
    </source>
</reference>
<name>A0ABX7JRB5_9PSED</name>
<evidence type="ECO:0008006" key="3">
    <source>
        <dbReference type="Google" id="ProtNLM"/>
    </source>
</evidence>
<dbReference type="EMBL" id="CP070506">
    <property type="protein sequence ID" value="QSB37749.1"/>
    <property type="molecule type" value="Genomic_DNA"/>
</dbReference>
<gene>
    <name evidence="1" type="ORF">JTY93_15545</name>
</gene>
<protein>
    <recommendedName>
        <fullName evidence="3">ATP-binding protein</fullName>
    </recommendedName>
</protein>
<evidence type="ECO:0000313" key="2">
    <source>
        <dbReference type="Proteomes" id="UP000663249"/>
    </source>
</evidence>
<dbReference type="RefSeq" id="WP_205475808.1">
    <property type="nucleotide sequence ID" value="NZ_CP070506.1"/>
</dbReference>
<dbReference type="Proteomes" id="UP000663249">
    <property type="component" value="Chromosome"/>
</dbReference>
<proteinExistence type="predicted"/>
<sequence length="383" mass="42600">MKKNLDINSAHRLRAANKRNRRALRVKGPGVLGYVSLRYLKPKFKDLKFTYNSFNPTVYSPPELDMYARSNLELFSNFLENLRLSSKYNNHVIISFKGTNKITACAGLRLLAEVSHLLKIHPTLSFGCSFAKKRRNRNKKNDNQIEKALQEIGFFDAIRQPNFLPSRSEGVAVWQQLSGNLADGSLAASLLNNLPSSISKISKSHLYKGAIEAMANSVDHAYPPEEIESSNTENRWWMLVGKKQNSITQIICDLGVGIPVTLPKKHEESTLTTIFRAIGILGSGDAELIHASTFIKRSRTNLPYRGKGGADIRSITEHFPSALLSIRSNRGCYVVAGLDHPGIVSGGYKEIPDAQGREWSASYNGSIHGTMIEWTVSLKDLEA</sequence>
<evidence type="ECO:0000313" key="1">
    <source>
        <dbReference type="EMBL" id="QSB37749.1"/>
    </source>
</evidence>
<accession>A0ABX7JRB5</accession>
<keyword evidence="2" id="KW-1185">Reference proteome</keyword>